<dbReference type="EMBL" id="JAFJYH010000086">
    <property type="protein sequence ID" value="KAG4420350.1"/>
    <property type="molecule type" value="Genomic_DNA"/>
</dbReference>
<dbReference type="InterPro" id="IPR023090">
    <property type="entry name" value="UPF0702_alpha/beta_dom_sf"/>
</dbReference>
<evidence type="ECO:0000256" key="1">
    <source>
        <dbReference type="ARBA" id="ARBA00004651"/>
    </source>
</evidence>
<keyword evidence="3" id="KW-1003">Cell membrane</keyword>
<protein>
    <recommendedName>
        <fullName evidence="9">YetF C-terminal domain-containing protein</fullName>
    </recommendedName>
</protein>
<reference evidence="10" key="1">
    <citation type="submission" date="2021-02" db="EMBL/GenBank/DDBJ databases">
        <title>Genome sequence Cadophora malorum strain M34.</title>
        <authorList>
            <person name="Stefanovic E."/>
            <person name="Vu D."/>
            <person name="Scully C."/>
            <person name="Dijksterhuis J."/>
            <person name="Roader J."/>
            <person name="Houbraken J."/>
        </authorList>
    </citation>
    <scope>NUCLEOTIDE SEQUENCE</scope>
    <source>
        <strain evidence="10">M34</strain>
    </source>
</reference>
<dbReference type="Pfam" id="PF04239">
    <property type="entry name" value="DUF421"/>
    <property type="match status" value="1"/>
</dbReference>
<feature type="compositionally biased region" description="Low complexity" evidence="7">
    <location>
        <begin position="212"/>
        <end position="225"/>
    </location>
</feature>
<feature type="domain" description="YetF C-terminal" evidence="9">
    <location>
        <begin position="112"/>
        <end position="178"/>
    </location>
</feature>
<accession>A0A8H7TJJ7</accession>
<dbReference type="PANTHER" id="PTHR34582:SF6">
    <property type="entry name" value="UPF0702 TRANSMEMBRANE PROTEIN YCAP"/>
    <property type="match status" value="1"/>
</dbReference>
<feature type="compositionally biased region" description="Basic and acidic residues" evidence="7">
    <location>
        <begin position="227"/>
        <end position="246"/>
    </location>
</feature>
<organism evidence="10 11">
    <name type="scientific">Cadophora malorum</name>
    <dbReference type="NCBI Taxonomy" id="108018"/>
    <lineage>
        <taxon>Eukaryota</taxon>
        <taxon>Fungi</taxon>
        <taxon>Dikarya</taxon>
        <taxon>Ascomycota</taxon>
        <taxon>Pezizomycotina</taxon>
        <taxon>Leotiomycetes</taxon>
        <taxon>Helotiales</taxon>
        <taxon>Ploettnerulaceae</taxon>
        <taxon>Cadophora</taxon>
    </lineage>
</organism>
<dbReference type="Proteomes" id="UP000664132">
    <property type="component" value="Unassembled WGS sequence"/>
</dbReference>
<evidence type="ECO:0000256" key="3">
    <source>
        <dbReference type="ARBA" id="ARBA00022475"/>
    </source>
</evidence>
<dbReference type="GO" id="GO:0005886">
    <property type="term" value="C:plasma membrane"/>
    <property type="evidence" value="ECO:0007669"/>
    <property type="project" value="UniProtKB-SubCell"/>
</dbReference>
<evidence type="ECO:0000313" key="10">
    <source>
        <dbReference type="EMBL" id="KAG4420350.1"/>
    </source>
</evidence>
<feature type="transmembrane region" description="Helical" evidence="8">
    <location>
        <begin position="57"/>
        <end position="79"/>
    </location>
</feature>
<evidence type="ECO:0000313" key="11">
    <source>
        <dbReference type="Proteomes" id="UP000664132"/>
    </source>
</evidence>
<evidence type="ECO:0000256" key="5">
    <source>
        <dbReference type="ARBA" id="ARBA00022989"/>
    </source>
</evidence>
<dbReference type="InterPro" id="IPR007353">
    <property type="entry name" value="DUF421"/>
</dbReference>
<proteinExistence type="inferred from homology"/>
<evidence type="ECO:0000259" key="9">
    <source>
        <dbReference type="Pfam" id="PF04239"/>
    </source>
</evidence>
<evidence type="ECO:0000256" key="4">
    <source>
        <dbReference type="ARBA" id="ARBA00022692"/>
    </source>
</evidence>
<keyword evidence="4 8" id="KW-0812">Transmembrane</keyword>
<keyword evidence="6 8" id="KW-0472">Membrane</keyword>
<feature type="region of interest" description="Disordered" evidence="7">
    <location>
        <begin position="206"/>
        <end position="246"/>
    </location>
</feature>
<feature type="transmembrane region" description="Helical" evidence="8">
    <location>
        <begin position="32"/>
        <end position="50"/>
    </location>
</feature>
<keyword evidence="5 8" id="KW-1133">Transmembrane helix</keyword>
<feature type="transmembrane region" description="Helical" evidence="8">
    <location>
        <begin position="85"/>
        <end position="102"/>
    </location>
</feature>
<dbReference type="AlphaFoldDB" id="A0A8H7TJJ7"/>
<comment type="caution">
    <text evidence="10">The sequence shown here is derived from an EMBL/GenBank/DDBJ whole genome shotgun (WGS) entry which is preliminary data.</text>
</comment>
<gene>
    <name evidence="10" type="ORF">IFR04_006556</name>
</gene>
<evidence type="ECO:0000256" key="8">
    <source>
        <dbReference type="SAM" id="Phobius"/>
    </source>
</evidence>
<comment type="subcellular location">
    <subcellularLocation>
        <location evidence="1">Cell membrane</location>
        <topology evidence="1">Multi-pass membrane protein</topology>
    </subcellularLocation>
</comment>
<dbReference type="OrthoDB" id="3826282at2759"/>
<sequence>MSGTSNSGTNGTVIISGPNVIQLSNIYVKAGILHPITVGSAAVLVLFTYLRLGSNRSIAPITVFDWVINVALGSTLAGIVNGNSLTRGLLALATMLAFQYITSTLATRFHKRLAWVFQGPPLVIAFRGEMLMDVMLKHRISPNDVNAALRQKGVLNICQVEVGIIEPTGNFSIFTKKELLDARVDPDVLMAVPAYRKLCEHAEVRGEGAKVGTGSPSDGSGLGPDMDVEKGDERSRERNHIAGEAA</sequence>
<evidence type="ECO:0000256" key="2">
    <source>
        <dbReference type="ARBA" id="ARBA00006448"/>
    </source>
</evidence>
<keyword evidence="11" id="KW-1185">Reference proteome</keyword>
<name>A0A8H7TJJ7_9HELO</name>
<dbReference type="Gene3D" id="3.30.240.20">
    <property type="entry name" value="bsu07140 like domains"/>
    <property type="match status" value="1"/>
</dbReference>
<dbReference type="PANTHER" id="PTHR34582">
    <property type="entry name" value="UPF0702 TRANSMEMBRANE PROTEIN YCAP"/>
    <property type="match status" value="1"/>
</dbReference>
<comment type="similarity">
    <text evidence="2">Belongs to the UPF0702 family.</text>
</comment>
<evidence type="ECO:0000256" key="7">
    <source>
        <dbReference type="SAM" id="MobiDB-lite"/>
    </source>
</evidence>
<evidence type="ECO:0000256" key="6">
    <source>
        <dbReference type="ARBA" id="ARBA00023136"/>
    </source>
</evidence>